<dbReference type="OrthoDB" id="10496682at2759"/>
<name>A0A0L0VPD5_9BASI</name>
<feature type="signal peptide" evidence="1">
    <location>
        <begin position="1"/>
        <end position="19"/>
    </location>
</feature>
<keyword evidence="3" id="KW-1185">Reference proteome</keyword>
<accession>A0A0L0VPD5</accession>
<protein>
    <submittedName>
        <fullName evidence="2">Uncharacterized protein</fullName>
    </submittedName>
</protein>
<reference evidence="3" key="1">
    <citation type="submission" date="2014-03" db="EMBL/GenBank/DDBJ databases">
        <title>The Genome Sequence of Puccinia striiformis f. sp. tritici PST-78.</title>
        <authorList>
            <consortium name="The Broad Institute Genome Sequencing Platform"/>
            <person name="Cuomo C."/>
            <person name="Hulbert S."/>
            <person name="Chen X."/>
            <person name="Walker B."/>
            <person name="Young S.K."/>
            <person name="Zeng Q."/>
            <person name="Gargeya S."/>
            <person name="Fitzgerald M."/>
            <person name="Haas B."/>
            <person name="Abouelleil A."/>
            <person name="Alvarado L."/>
            <person name="Arachchi H.M."/>
            <person name="Berlin A.M."/>
            <person name="Chapman S.B."/>
            <person name="Goldberg J."/>
            <person name="Griggs A."/>
            <person name="Gujja S."/>
            <person name="Hansen M."/>
            <person name="Howarth C."/>
            <person name="Imamovic A."/>
            <person name="Larimer J."/>
            <person name="McCowan C."/>
            <person name="Montmayeur A."/>
            <person name="Murphy C."/>
            <person name="Neiman D."/>
            <person name="Pearson M."/>
            <person name="Priest M."/>
            <person name="Roberts A."/>
            <person name="Saif S."/>
            <person name="Shea T."/>
            <person name="Sisk P."/>
            <person name="Sykes S."/>
            <person name="Wortman J."/>
            <person name="Nusbaum C."/>
            <person name="Birren B."/>
        </authorList>
    </citation>
    <scope>NUCLEOTIDE SEQUENCE [LARGE SCALE GENOMIC DNA]</scope>
    <source>
        <strain evidence="3">race PST-78</strain>
    </source>
</reference>
<evidence type="ECO:0000313" key="3">
    <source>
        <dbReference type="Proteomes" id="UP000054564"/>
    </source>
</evidence>
<evidence type="ECO:0000313" key="2">
    <source>
        <dbReference type="EMBL" id="KNF01139.1"/>
    </source>
</evidence>
<gene>
    <name evidence="2" type="ORF">PSTG_05494</name>
</gene>
<dbReference type="EMBL" id="AJIL01000031">
    <property type="protein sequence ID" value="KNF01139.1"/>
    <property type="molecule type" value="Genomic_DNA"/>
</dbReference>
<proteinExistence type="predicted"/>
<organism evidence="2 3">
    <name type="scientific">Puccinia striiformis f. sp. tritici PST-78</name>
    <dbReference type="NCBI Taxonomy" id="1165861"/>
    <lineage>
        <taxon>Eukaryota</taxon>
        <taxon>Fungi</taxon>
        <taxon>Dikarya</taxon>
        <taxon>Basidiomycota</taxon>
        <taxon>Pucciniomycotina</taxon>
        <taxon>Pucciniomycetes</taxon>
        <taxon>Pucciniales</taxon>
        <taxon>Pucciniaceae</taxon>
        <taxon>Puccinia</taxon>
    </lineage>
</organism>
<feature type="chain" id="PRO_5005550280" evidence="1">
    <location>
        <begin position="20"/>
        <end position="146"/>
    </location>
</feature>
<evidence type="ECO:0000256" key="1">
    <source>
        <dbReference type="SAM" id="SignalP"/>
    </source>
</evidence>
<comment type="caution">
    <text evidence="2">The sequence shown here is derived from an EMBL/GenBank/DDBJ whole genome shotgun (WGS) entry which is preliminary data.</text>
</comment>
<dbReference type="Proteomes" id="UP000054564">
    <property type="component" value="Unassembled WGS sequence"/>
</dbReference>
<dbReference type="AlphaFoldDB" id="A0A0L0VPD5"/>
<keyword evidence="1" id="KW-0732">Signal</keyword>
<dbReference type="STRING" id="1165861.A0A0L0VPD5"/>
<sequence length="146" mass="16034">MKSFSGLTLLSIFVASSSSTVIPNGGSPHFNTLIARHRSAGRLNKLVARQDQGGNLQTFGGTLGAAAPTVTKQGGVFVVQFGPPEEKFRDSKAAIIRSCDRQSNRCADFFNRILSIHKGEEARMVRIRMVKVRMAKVKMIKVKMIR</sequence>
<feature type="non-terminal residue" evidence="2">
    <location>
        <position position="146"/>
    </location>
</feature>